<dbReference type="InterPro" id="IPR037213">
    <property type="entry name" value="Run_dom_sf"/>
</dbReference>
<keyword evidence="3" id="KW-0479">Metal-binding</keyword>
<dbReference type="eggNOG" id="KOG1729">
    <property type="taxonomic scope" value="Eukaryota"/>
</dbReference>
<dbReference type="GO" id="GO:0005776">
    <property type="term" value="C:autophagosome"/>
    <property type="evidence" value="ECO:0007669"/>
    <property type="project" value="UniProtKB-SubCell"/>
</dbReference>
<evidence type="ECO:0000313" key="13">
    <source>
        <dbReference type="Ensembl" id="ENSMODP00000019360.3"/>
    </source>
</evidence>
<name>F6VYW0_MONDO</name>
<dbReference type="Pfam" id="PF02759">
    <property type="entry name" value="RUN"/>
    <property type="match status" value="1"/>
</dbReference>
<dbReference type="FunFam" id="1.20.58.900:FF:000015">
    <property type="entry name" value="RUN and FYVE domain containing 4"/>
    <property type="match status" value="1"/>
</dbReference>
<dbReference type="InterPro" id="IPR042939">
    <property type="entry name" value="RUFY4"/>
</dbReference>
<comment type="subcellular location">
    <subcellularLocation>
        <location evidence="2">Cytoplasmic vesicle</location>
        <location evidence="2">Autophagosome</location>
    </subcellularLocation>
    <subcellularLocation>
        <location evidence="1">Lysosome</location>
    </subcellularLocation>
</comment>
<dbReference type="GO" id="GO:0006914">
    <property type="term" value="P:autophagy"/>
    <property type="evidence" value="ECO:0007669"/>
    <property type="project" value="UniProtKB-KW"/>
</dbReference>
<dbReference type="GO" id="GO:0051050">
    <property type="term" value="P:positive regulation of transport"/>
    <property type="evidence" value="ECO:0007669"/>
    <property type="project" value="UniProtKB-ARBA"/>
</dbReference>
<evidence type="ECO:0000256" key="8">
    <source>
        <dbReference type="ARBA" id="ARBA00023228"/>
    </source>
</evidence>
<protein>
    <recommendedName>
        <fullName evidence="11">RUN and FYVE domain-containing protein 4</fullName>
    </recommendedName>
</protein>
<dbReference type="Ensembl" id="ENSMODT00000019708.4">
    <property type="protein sequence ID" value="ENSMODP00000019360.3"/>
    <property type="gene ID" value="ENSMODG00000015512.4"/>
</dbReference>
<reference evidence="13" key="3">
    <citation type="submission" date="2025-09" db="UniProtKB">
        <authorList>
            <consortium name="Ensembl"/>
        </authorList>
    </citation>
    <scope>IDENTIFICATION</scope>
</reference>
<keyword evidence="8" id="KW-0458">Lysosome</keyword>
<dbReference type="AlphaFoldDB" id="F6VYW0"/>
<keyword evidence="14" id="KW-1185">Reference proteome</keyword>
<sequence>MERDRNILKVIQDLKKVVSAILWGYGEQEQPVTDASAELHGLCGYVELLLQFDQKNQKRFLGPRKDYWDFLSMALQRNGGNMEGIRFVYAQDKLKTTVGRGRAFIRFCLAHRQLADTLQLCLLDPELIRKWYGSQSPFLCPELSIDILESLYVLNGVAFDLELQRSDLDGGWPIHFLAM</sequence>
<accession>F6VYW0</accession>
<dbReference type="PROSITE" id="PS50826">
    <property type="entry name" value="RUN"/>
    <property type="match status" value="1"/>
</dbReference>
<evidence type="ECO:0000313" key="14">
    <source>
        <dbReference type="Proteomes" id="UP000002280"/>
    </source>
</evidence>
<dbReference type="InParanoid" id="F6VYW0"/>
<dbReference type="GO" id="GO:0016239">
    <property type="term" value="P:positive regulation of macroautophagy"/>
    <property type="evidence" value="ECO:0007669"/>
    <property type="project" value="InterPro"/>
</dbReference>
<reference evidence="13" key="2">
    <citation type="submission" date="2025-08" db="UniProtKB">
        <authorList>
            <consortium name="Ensembl"/>
        </authorList>
    </citation>
    <scope>IDENTIFICATION</scope>
</reference>
<evidence type="ECO:0000256" key="7">
    <source>
        <dbReference type="ARBA" id="ARBA00023054"/>
    </source>
</evidence>
<evidence type="ECO:0000256" key="3">
    <source>
        <dbReference type="ARBA" id="ARBA00022723"/>
    </source>
</evidence>
<dbReference type="GO" id="GO:0005764">
    <property type="term" value="C:lysosome"/>
    <property type="evidence" value="ECO:0007669"/>
    <property type="project" value="UniProtKB-SubCell"/>
</dbReference>
<reference evidence="13 14" key="1">
    <citation type="journal article" date="2007" name="Nature">
        <title>Genome of the marsupial Monodelphis domestica reveals innovation in non-coding sequences.</title>
        <authorList>
            <person name="Mikkelsen T.S."/>
            <person name="Wakefield M.J."/>
            <person name="Aken B."/>
            <person name="Amemiya C.T."/>
            <person name="Chang J.L."/>
            <person name="Duke S."/>
            <person name="Garber M."/>
            <person name="Gentles A.J."/>
            <person name="Goodstadt L."/>
            <person name="Heger A."/>
            <person name="Jurka J."/>
            <person name="Kamal M."/>
            <person name="Mauceli E."/>
            <person name="Searle S.M."/>
            <person name="Sharpe T."/>
            <person name="Baker M.L."/>
            <person name="Batzer M.A."/>
            <person name="Benos P.V."/>
            <person name="Belov K."/>
            <person name="Clamp M."/>
            <person name="Cook A."/>
            <person name="Cuff J."/>
            <person name="Das R."/>
            <person name="Davidow L."/>
            <person name="Deakin J.E."/>
            <person name="Fazzari M.J."/>
            <person name="Glass J.L."/>
            <person name="Grabherr M."/>
            <person name="Greally J.M."/>
            <person name="Gu W."/>
            <person name="Hore T.A."/>
            <person name="Huttley G.A."/>
            <person name="Kleber M."/>
            <person name="Jirtle R.L."/>
            <person name="Koina E."/>
            <person name="Lee J.T."/>
            <person name="Mahony S."/>
            <person name="Marra M.A."/>
            <person name="Miller R.D."/>
            <person name="Nicholls R.D."/>
            <person name="Oda M."/>
            <person name="Papenfuss A.T."/>
            <person name="Parra Z.E."/>
            <person name="Pollock D.D."/>
            <person name="Ray D.A."/>
            <person name="Schein J.E."/>
            <person name="Speed T.P."/>
            <person name="Thompson K."/>
            <person name="VandeBerg J.L."/>
            <person name="Wade C.M."/>
            <person name="Walker J.A."/>
            <person name="Waters P.D."/>
            <person name="Webber C."/>
            <person name="Weidman J.R."/>
            <person name="Xie X."/>
            <person name="Zody M.C."/>
            <person name="Baldwin J."/>
            <person name="Abdouelleil A."/>
            <person name="Abdulkadir J."/>
            <person name="Abebe A."/>
            <person name="Abera B."/>
            <person name="Abreu J."/>
            <person name="Acer S.C."/>
            <person name="Aftuck L."/>
            <person name="Alexander A."/>
            <person name="An P."/>
            <person name="Anderson E."/>
            <person name="Anderson S."/>
            <person name="Arachi H."/>
            <person name="Azer M."/>
            <person name="Bachantsang P."/>
            <person name="Barry A."/>
            <person name="Bayul T."/>
            <person name="Berlin A."/>
            <person name="Bessette D."/>
            <person name="Bloom T."/>
            <person name="Bloom T."/>
            <person name="Boguslavskiy L."/>
            <person name="Bonnet C."/>
            <person name="Boukhgalter B."/>
            <person name="Bourzgui I."/>
            <person name="Brown A."/>
            <person name="Cahill P."/>
            <person name="Channer S."/>
            <person name="Cheshatsang Y."/>
            <person name="Chuda L."/>
            <person name="Citroen M."/>
            <person name="Collymore A."/>
            <person name="Cooke P."/>
            <person name="Costello M."/>
            <person name="D'Aco K."/>
            <person name="Daza R."/>
            <person name="De Haan G."/>
            <person name="DeGray S."/>
            <person name="DeMaso C."/>
            <person name="Dhargay N."/>
            <person name="Dooley K."/>
            <person name="Dooley E."/>
            <person name="Doricent M."/>
            <person name="Dorje P."/>
            <person name="Dorjee K."/>
            <person name="Dupes A."/>
            <person name="Elong R."/>
            <person name="Falk J."/>
            <person name="Farina A."/>
            <person name="Faro S."/>
            <person name="Ferguson D."/>
            <person name="Fisher S."/>
            <person name="Foley C.D."/>
            <person name="Franke A."/>
            <person name="Friedrich D."/>
            <person name="Gadbois L."/>
            <person name="Gearin G."/>
            <person name="Gearin C.R."/>
            <person name="Giannoukos G."/>
            <person name="Goode T."/>
            <person name="Graham J."/>
            <person name="Grandbois E."/>
            <person name="Grewal S."/>
            <person name="Gyaltsen K."/>
            <person name="Hafez N."/>
            <person name="Hagos B."/>
            <person name="Hall J."/>
            <person name="Henson C."/>
            <person name="Hollinger A."/>
            <person name="Honan T."/>
            <person name="Huard M.D."/>
            <person name="Hughes L."/>
            <person name="Hurhula B."/>
            <person name="Husby M.E."/>
            <person name="Kamat A."/>
            <person name="Kanga B."/>
            <person name="Kashin S."/>
            <person name="Khazanovich D."/>
            <person name="Kisner P."/>
            <person name="Lance K."/>
            <person name="Lara M."/>
            <person name="Lee W."/>
            <person name="Lennon N."/>
            <person name="Letendre F."/>
            <person name="LeVine R."/>
            <person name="Lipovsky A."/>
            <person name="Liu X."/>
            <person name="Liu J."/>
            <person name="Liu S."/>
            <person name="Lokyitsang T."/>
            <person name="Lokyitsang Y."/>
            <person name="Lubonja R."/>
            <person name="Lui A."/>
            <person name="MacDonald P."/>
            <person name="Magnisalis V."/>
            <person name="Maru K."/>
            <person name="Matthews C."/>
            <person name="McCusker W."/>
            <person name="McDonough S."/>
            <person name="Mehta T."/>
            <person name="Meldrim J."/>
            <person name="Meneus L."/>
            <person name="Mihai O."/>
            <person name="Mihalev A."/>
            <person name="Mihova T."/>
            <person name="Mittelman R."/>
            <person name="Mlenga V."/>
            <person name="Montmayeur A."/>
            <person name="Mulrain L."/>
            <person name="Navidi A."/>
            <person name="Naylor J."/>
            <person name="Negash T."/>
            <person name="Nguyen T."/>
            <person name="Nguyen N."/>
            <person name="Nicol R."/>
            <person name="Norbu C."/>
            <person name="Norbu N."/>
            <person name="Novod N."/>
            <person name="O'Neill B."/>
            <person name="Osman S."/>
            <person name="Markiewicz E."/>
            <person name="Oyono O.L."/>
            <person name="Patti C."/>
            <person name="Phunkhang P."/>
            <person name="Pierre F."/>
            <person name="Priest M."/>
            <person name="Raghuraman S."/>
            <person name="Rege F."/>
            <person name="Reyes R."/>
            <person name="Rise C."/>
            <person name="Rogov P."/>
            <person name="Ross K."/>
            <person name="Ryan E."/>
            <person name="Settipalli S."/>
            <person name="Shea T."/>
            <person name="Sherpa N."/>
            <person name="Shi L."/>
            <person name="Shih D."/>
            <person name="Sparrow T."/>
            <person name="Spaulding J."/>
            <person name="Stalker J."/>
            <person name="Stange-Thomann N."/>
            <person name="Stavropoulos S."/>
            <person name="Stone C."/>
            <person name="Strader C."/>
            <person name="Tesfaye S."/>
            <person name="Thomson T."/>
            <person name="Thoulutsang Y."/>
            <person name="Thoulutsang D."/>
            <person name="Topham K."/>
            <person name="Topping I."/>
            <person name="Tsamla T."/>
            <person name="Vassiliev H."/>
            <person name="Vo A."/>
            <person name="Wangchuk T."/>
            <person name="Wangdi T."/>
            <person name="Weiand M."/>
            <person name="Wilkinson J."/>
            <person name="Wilson A."/>
            <person name="Yadav S."/>
            <person name="Young G."/>
            <person name="Yu Q."/>
            <person name="Zembek L."/>
            <person name="Zhong D."/>
            <person name="Zimmer A."/>
            <person name="Zwirko Z."/>
            <person name="Jaffe D.B."/>
            <person name="Alvarez P."/>
            <person name="Brockman W."/>
            <person name="Butler J."/>
            <person name="Chin C."/>
            <person name="Gnerre S."/>
            <person name="MacCallum I."/>
            <person name="Graves J.A."/>
            <person name="Ponting C.P."/>
            <person name="Breen M."/>
            <person name="Samollow P.B."/>
            <person name="Lander E.S."/>
            <person name="Lindblad-Toh K."/>
        </authorList>
    </citation>
    <scope>NUCLEOTIDE SEQUENCE [LARGE SCALE GENOMIC DNA]</scope>
</reference>
<dbReference type="OMA" id="CLAHRQL"/>
<dbReference type="GO" id="GO:0031410">
    <property type="term" value="C:cytoplasmic vesicle"/>
    <property type="evidence" value="ECO:0007669"/>
    <property type="project" value="UniProtKB-KW"/>
</dbReference>
<dbReference type="Proteomes" id="UP000002280">
    <property type="component" value="Chromosome 7"/>
</dbReference>
<dbReference type="Bgee" id="ENSMODG00000015512">
    <property type="expression patterns" value="Expressed in skeleton of lower jaw and 8 other cell types or tissues"/>
</dbReference>
<dbReference type="Gene3D" id="1.20.58.900">
    <property type="match status" value="1"/>
</dbReference>
<dbReference type="GeneTree" id="ENSGT00940000154044"/>
<evidence type="ECO:0000256" key="10">
    <source>
        <dbReference type="ARBA" id="ARBA00059075"/>
    </source>
</evidence>
<evidence type="ECO:0000259" key="12">
    <source>
        <dbReference type="PROSITE" id="PS50826"/>
    </source>
</evidence>
<dbReference type="PANTHER" id="PTHR47732">
    <property type="entry name" value="RUN AND FYVE DOMAIN-CONTAINING PROTEIN 4"/>
    <property type="match status" value="1"/>
</dbReference>
<evidence type="ECO:0000256" key="11">
    <source>
        <dbReference type="ARBA" id="ARBA00069100"/>
    </source>
</evidence>
<keyword evidence="7" id="KW-0175">Coiled coil</keyword>
<evidence type="ECO:0000256" key="9">
    <source>
        <dbReference type="ARBA" id="ARBA00023329"/>
    </source>
</evidence>
<dbReference type="HOGENOM" id="CLU_037214_0_0_1"/>
<keyword evidence="6" id="KW-0072">Autophagy</keyword>
<feature type="domain" description="RUN" evidence="12">
    <location>
        <begin position="33"/>
        <end position="166"/>
    </location>
</feature>
<evidence type="ECO:0000256" key="2">
    <source>
        <dbReference type="ARBA" id="ARBA00004419"/>
    </source>
</evidence>
<dbReference type="GO" id="GO:0071353">
    <property type="term" value="P:cellular response to interleukin-4"/>
    <property type="evidence" value="ECO:0007669"/>
    <property type="project" value="UniProtKB-ARBA"/>
</dbReference>
<evidence type="ECO:0000256" key="5">
    <source>
        <dbReference type="ARBA" id="ARBA00022833"/>
    </source>
</evidence>
<dbReference type="InterPro" id="IPR004012">
    <property type="entry name" value="Run_dom"/>
</dbReference>
<proteinExistence type="predicted"/>
<dbReference type="SUPFAM" id="SSF140741">
    <property type="entry name" value="RUN domain-like"/>
    <property type="match status" value="1"/>
</dbReference>
<dbReference type="GO" id="GO:0008270">
    <property type="term" value="F:zinc ion binding"/>
    <property type="evidence" value="ECO:0007669"/>
    <property type="project" value="UniProtKB-KW"/>
</dbReference>
<organism evidence="13 14">
    <name type="scientific">Monodelphis domestica</name>
    <name type="common">Gray short-tailed opossum</name>
    <dbReference type="NCBI Taxonomy" id="13616"/>
    <lineage>
        <taxon>Eukaryota</taxon>
        <taxon>Metazoa</taxon>
        <taxon>Chordata</taxon>
        <taxon>Craniata</taxon>
        <taxon>Vertebrata</taxon>
        <taxon>Euteleostomi</taxon>
        <taxon>Mammalia</taxon>
        <taxon>Metatheria</taxon>
        <taxon>Didelphimorphia</taxon>
        <taxon>Didelphidae</taxon>
        <taxon>Monodelphis</taxon>
    </lineage>
</organism>
<evidence type="ECO:0000256" key="1">
    <source>
        <dbReference type="ARBA" id="ARBA00004371"/>
    </source>
</evidence>
<dbReference type="STRING" id="13616.ENSMODP00000019360"/>
<keyword evidence="5" id="KW-0862">Zinc</keyword>
<dbReference type="PANTHER" id="PTHR47732:SF1">
    <property type="entry name" value="RUN AND FYVE DOMAIN-CONTAINING PROTEIN 4"/>
    <property type="match status" value="1"/>
</dbReference>
<evidence type="ECO:0000256" key="6">
    <source>
        <dbReference type="ARBA" id="ARBA00023006"/>
    </source>
</evidence>
<keyword evidence="4" id="KW-0863">Zinc-finger</keyword>
<comment type="function">
    <text evidence="10">ARL8 effector that promotes the coupling of endolysosomes to dynein-dynactin for retrograde transport along microtubules. Acts by binding both GTP-bound ARL8 and dynein-dynactin. In nonneuronal cells, promotes concentration of endolysosomes in the juxtanuclear area. In hippocampal neurons, drives retrograde transport of endolysosomes from the axon to the soma. Positive regulator of macroautophagy in dendritic cells. Increases autophagic flux, probably by stimulating both autophagosome formation and facilitating tethering with lysosomes. Binds to phosphatidylinositol 3-phosphate (PtdIns3P) through its FYVE-type zinc finger. Positive regulator of osteosclast bone-resorbing activity, possibly by promoting late endosome-lysosome fusion by acting as an adapter protein between RAB7A on late endosomes and LAMP2 on primary lysosomes.</text>
</comment>
<dbReference type="GO" id="GO:0007033">
    <property type="term" value="P:vacuole organization"/>
    <property type="evidence" value="ECO:0007669"/>
    <property type="project" value="UniProtKB-ARBA"/>
</dbReference>
<keyword evidence="9" id="KW-0968">Cytoplasmic vesicle</keyword>
<evidence type="ECO:0000256" key="4">
    <source>
        <dbReference type="ARBA" id="ARBA00022771"/>
    </source>
</evidence>